<accession>A0ABW3E255</accession>
<dbReference type="EMBL" id="JBHTHX010001809">
    <property type="protein sequence ID" value="MFD0889392.1"/>
    <property type="molecule type" value="Genomic_DNA"/>
</dbReference>
<keyword evidence="2" id="KW-1185">Reference proteome</keyword>
<evidence type="ECO:0000313" key="2">
    <source>
        <dbReference type="Proteomes" id="UP001597024"/>
    </source>
</evidence>
<dbReference type="Proteomes" id="UP001597024">
    <property type="component" value="Unassembled WGS sequence"/>
</dbReference>
<reference evidence="2" key="1">
    <citation type="journal article" date="2019" name="Int. J. Syst. Evol. Microbiol.">
        <title>The Global Catalogue of Microorganisms (GCM) 10K type strain sequencing project: providing services to taxonomists for standard genome sequencing and annotation.</title>
        <authorList>
            <consortium name="The Broad Institute Genomics Platform"/>
            <consortium name="The Broad Institute Genome Sequencing Center for Infectious Disease"/>
            <person name="Wu L."/>
            <person name="Ma J."/>
        </authorList>
    </citation>
    <scope>NUCLEOTIDE SEQUENCE [LARGE SCALE GENOMIC DNA]</scope>
    <source>
        <strain evidence="2">CCUG 62974</strain>
    </source>
</reference>
<proteinExistence type="predicted"/>
<sequence>MTETHAAPAIDAPPVAGIDAYTEALEQGGAPLLGYLVLYSIFDGRVTPEALELWFQQLGLDPAHLPGPIRPMDIFERVTGPRGVRVSYPLADPASTAPGGR</sequence>
<evidence type="ECO:0000313" key="1">
    <source>
        <dbReference type="EMBL" id="MFD0889392.1"/>
    </source>
</evidence>
<comment type="caution">
    <text evidence="1">The sequence shown here is derived from an EMBL/GenBank/DDBJ whole genome shotgun (WGS) entry which is preliminary data.</text>
</comment>
<organism evidence="1 2">
    <name type="scientific">Streptosporangium algeriense</name>
    <dbReference type="NCBI Taxonomy" id="1682748"/>
    <lineage>
        <taxon>Bacteria</taxon>
        <taxon>Bacillati</taxon>
        <taxon>Actinomycetota</taxon>
        <taxon>Actinomycetes</taxon>
        <taxon>Streptosporangiales</taxon>
        <taxon>Streptosporangiaceae</taxon>
        <taxon>Streptosporangium</taxon>
    </lineage>
</organism>
<gene>
    <name evidence="1" type="ORF">ACFQ08_33070</name>
</gene>
<protein>
    <submittedName>
        <fullName evidence="1">Uncharacterized protein</fullName>
    </submittedName>
</protein>
<feature type="non-terminal residue" evidence="1">
    <location>
        <position position="101"/>
    </location>
</feature>
<name>A0ABW3E255_9ACTN</name>